<evidence type="ECO:0008006" key="3">
    <source>
        <dbReference type="Google" id="ProtNLM"/>
    </source>
</evidence>
<reference evidence="1 2" key="1">
    <citation type="submission" date="2020-01" db="EMBL/GenBank/DDBJ databases">
        <authorList>
            <person name="Rodrigo-Torres L."/>
            <person name="Arahal R. D."/>
            <person name="Lucena T."/>
        </authorList>
    </citation>
    <scope>NUCLEOTIDE SEQUENCE [LARGE SCALE GENOMIC DNA]</scope>
    <source>
        <strain evidence="1 2">CECT 9293</strain>
    </source>
</reference>
<evidence type="ECO:0000313" key="2">
    <source>
        <dbReference type="Proteomes" id="UP000445144"/>
    </source>
</evidence>
<organism evidence="1 2">
    <name type="scientific">Chryseobacterium potabilaquae</name>
    <dbReference type="NCBI Taxonomy" id="2675057"/>
    <lineage>
        <taxon>Bacteria</taxon>
        <taxon>Pseudomonadati</taxon>
        <taxon>Bacteroidota</taxon>
        <taxon>Flavobacteriia</taxon>
        <taxon>Flavobacteriales</taxon>
        <taxon>Weeksellaceae</taxon>
        <taxon>Chryseobacterium group</taxon>
        <taxon>Chryseobacterium</taxon>
    </lineage>
</organism>
<protein>
    <recommendedName>
        <fullName evidence="3">HEAT repeat domain-containing protein</fullName>
    </recommendedName>
</protein>
<name>A0A6N4X3U1_9FLAO</name>
<gene>
    <name evidence="1" type="ORF">CHRY9293_01377</name>
</gene>
<dbReference type="EMBL" id="CACVBR010000008">
    <property type="protein sequence ID" value="CAA7195132.1"/>
    <property type="molecule type" value="Genomic_DNA"/>
</dbReference>
<proteinExistence type="predicted"/>
<sequence>MFNFVKFYKGLLNRTNYFDNYWDQFPSGNLLRFKNETLSLLKGNLVNKDEKGLANTLAVICNDGADGDYTDILLQLLDEKWHTSEEDIITILELIKDPKSIDKLYEVAINIPDYDDMRALAKKCMWALSAINTPKSINKLRLLQASNDPIIKENAIFQIEQVLNKN</sequence>
<accession>A0A6N4X3U1</accession>
<dbReference type="Proteomes" id="UP000445144">
    <property type="component" value="Unassembled WGS sequence"/>
</dbReference>
<dbReference type="RefSeq" id="WP_162032302.1">
    <property type="nucleotide sequence ID" value="NZ_CACVBR010000008.1"/>
</dbReference>
<evidence type="ECO:0000313" key="1">
    <source>
        <dbReference type="EMBL" id="CAA7195132.1"/>
    </source>
</evidence>
<dbReference type="AlphaFoldDB" id="A0A6N4X3U1"/>
<keyword evidence="2" id="KW-1185">Reference proteome</keyword>